<feature type="region of interest" description="Disordered" evidence="2">
    <location>
        <begin position="1"/>
        <end position="26"/>
    </location>
</feature>
<name>A0ABX0DEY4_9MICC</name>
<dbReference type="EMBL" id="JAAKZI010000054">
    <property type="protein sequence ID" value="NGN85496.1"/>
    <property type="molecule type" value="Genomic_DNA"/>
</dbReference>
<organism evidence="3 4">
    <name type="scientific">Arthrobacter silviterrae</name>
    <dbReference type="NCBI Taxonomy" id="2026658"/>
    <lineage>
        <taxon>Bacteria</taxon>
        <taxon>Bacillati</taxon>
        <taxon>Actinomycetota</taxon>
        <taxon>Actinomycetes</taxon>
        <taxon>Micrococcales</taxon>
        <taxon>Micrococcaceae</taxon>
        <taxon>Arthrobacter</taxon>
    </lineage>
</organism>
<evidence type="ECO:0000313" key="4">
    <source>
        <dbReference type="Proteomes" id="UP000479226"/>
    </source>
</evidence>
<dbReference type="Proteomes" id="UP000479226">
    <property type="component" value="Unassembled WGS sequence"/>
</dbReference>
<sequence>MSGQRAAQPPTGLQASGPSGDAGPGLAVTLHLEDAPNYGVDLSRMAGAETLRRDFAQAVLAWSASERGGRRTFSVLAIKRALSYFLKYVEEPSADRSVSRVEFIAEITPFHLRGYHAEMLRLRSRTTVDDYFNRVRTLLRFAGTTSDATRREINKRQGWSKPETQIERYSKRDFVRIRDAARKVIEDAHARIHAAHLEALEHGAGNAPDTAKGLALHELMTLGMPQSKAGFRSLAALGPHDYRQRFVARRHLFLDGDEVLAAAVLMACHRGLNLSPIVMSGMPVEIDADTVQLDLDKPRRGPGLRFWPEILTDNTDRNDQAARDVRMIAEATEPARTWLAHNNQPSQRLLIRWPFTANKPHFGVPSATHQQGAGTRDGNGASWIPEGIRIDFQRLRRSVPHQGVAKEPTDHNPSTYLHYVRTDALALAEQQLEAAAGIQTAMDRARLEVQNRMREGQDSGESKDALIANCRDPETKPTTGLPCTTGYFSFLDCLDCENAATVSRLLPRQLAALDVLEDLRDALGDAWERKFARRYYMLKSIVERHSPAERLAAADQVKAHRPSIIAALRQEGPR</sequence>
<evidence type="ECO:0008006" key="5">
    <source>
        <dbReference type="Google" id="ProtNLM"/>
    </source>
</evidence>
<evidence type="ECO:0000313" key="3">
    <source>
        <dbReference type="EMBL" id="NGN85496.1"/>
    </source>
</evidence>
<proteinExistence type="predicted"/>
<accession>A0ABX0DEY4</accession>
<evidence type="ECO:0000256" key="2">
    <source>
        <dbReference type="SAM" id="MobiDB-lite"/>
    </source>
</evidence>
<gene>
    <name evidence="3" type="ORF">G6N77_18820</name>
</gene>
<dbReference type="RefSeq" id="WP_165183703.1">
    <property type="nucleotide sequence ID" value="NZ_JAAKZI010000054.1"/>
</dbReference>
<comment type="caution">
    <text evidence="3">The sequence shown here is derived from an EMBL/GenBank/DDBJ whole genome shotgun (WGS) entry which is preliminary data.</text>
</comment>
<evidence type="ECO:0000256" key="1">
    <source>
        <dbReference type="ARBA" id="ARBA00023125"/>
    </source>
</evidence>
<protein>
    <recommendedName>
        <fullName evidence="5">Core-binding (CB) domain-containing protein</fullName>
    </recommendedName>
</protein>
<reference evidence="3 4" key="1">
    <citation type="submission" date="2020-02" db="EMBL/GenBank/DDBJ databases">
        <title>Genome sequence of the type strain DSM 27180 of Arthrobacter silviterrae.</title>
        <authorList>
            <person name="Gao J."/>
            <person name="Sun J."/>
        </authorList>
    </citation>
    <scope>NUCLEOTIDE SEQUENCE [LARGE SCALE GENOMIC DNA]</scope>
    <source>
        <strain evidence="3 4">DSM 27180</strain>
    </source>
</reference>
<dbReference type="Gene3D" id="1.10.150.130">
    <property type="match status" value="1"/>
</dbReference>
<keyword evidence="4" id="KW-1185">Reference proteome</keyword>
<feature type="compositionally biased region" description="Polar residues" evidence="2">
    <location>
        <begin position="1"/>
        <end position="17"/>
    </location>
</feature>
<keyword evidence="1" id="KW-0238">DNA-binding</keyword>
<dbReference type="InterPro" id="IPR010998">
    <property type="entry name" value="Integrase_recombinase_N"/>
</dbReference>